<comment type="subcellular location">
    <subcellularLocation>
        <location evidence="1">Membrane</location>
        <topology evidence="1">Single-pass membrane protein</topology>
    </subcellularLocation>
</comment>
<dbReference type="PROSITE" id="PS51767">
    <property type="entry name" value="PEPTIDASE_A1"/>
    <property type="match status" value="1"/>
</dbReference>
<feature type="compositionally biased region" description="Low complexity" evidence="5">
    <location>
        <begin position="379"/>
        <end position="405"/>
    </location>
</feature>
<proteinExistence type="predicted"/>
<evidence type="ECO:0000256" key="1">
    <source>
        <dbReference type="ARBA" id="ARBA00004167"/>
    </source>
</evidence>
<dbReference type="Proteomes" id="UP001203852">
    <property type="component" value="Unassembled WGS sequence"/>
</dbReference>
<name>A0AAN6I9M8_9EURO</name>
<evidence type="ECO:0000256" key="3">
    <source>
        <dbReference type="ARBA" id="ARBA00022989"/>
    </source>
</evidence>
<dbReference type="Gene3D" id="1.20.5.510">
    <property type="entry name" value="Single helix bin"/>
    <property type="match status" value="1"/>
</dbReference>
<dbReference type="InterPro" id="IPR033121">
    <property type="entry name" value="PEPTIDASE_A1"/>
</dbReference>
<evidence type="ECO:0000256" key="2">
    <source>
        <dbReference type="ARBA" id="ARBA00022692"/>
    </source>
</evidence>
<dbReference type="PANTHER" id="PTHR15549:SF27">
    <property type="entry name" value="CHITIN-BINDING TYPE-1 DOMAIN-CONTAINING PROTEIN"/>
    <property type="match status" value="1"/>
</dbReference>
<keyword evidence="3 6" id="KW-1133">Transmembrane helix</keyword>
<dbReference type="InterPro" id="IPR021109">
    <property type="entry name" value="Peptidase_aspartic_dom_sf"/>
</dbReference>
<dbReference type="GO" id="GO:0016020">
    <property type="term" value="C:membrane"/>
    <property type="evidence" value="ECO:0007669"/>
    <property type="project" value="UniProtKB-SubCell"/>
</dbReference>
<keyword evidence="2 6" id="KW-0812">Transmembrane</keyword>
<accession>A0AAN6I9M8</accession>
<dbReference type="AlphaFoldDB" id="A0AAN6I9M8"/>
<feature type="region of interest" description="Disordered" evidence="5">
    <location>
        <begin position="508"/>
        <end position="534"/>
    </location>
</feature>
<protein>
    <submittedName>
        <fullName evidence="8">Aspartic peptidase domain-containing protein</fullName>
    </submittedName>
</protein>
<evidence type="ECO:0000256" key="5">
    <source>
        <dbReference type="SAM" id="MobiDB-lite"/>
    </source>
</evidence>
<sequence length="534" mass="56980">MSSCPNGAAPIFLEWGNISVNVDQTLARGIQVGIGTPQQIVALSPSSSDNDLYVVNKEACQPSYNDSCSGQYGGLFNPTASTSYVEVTQAQWNGTAEPNPNHLSYIYFNDDLSFGNVVVDGFPAFMDQLGYGNQGTLPLGWNSSFLNAALAQNATPSRYWSLWPGSRSIDYSVPGELVVGGIDVTRFEPQNVATFQSTSSCTLCPIVTGLTWDTDNGSVNIFSNASEALQISLQPAINYLTVTPDMFANFANATGASLTLDPGVLAYDAAQPPVGNLTVTLRGGYQTQITSADLFVYPRGYINGTYSVTNSTFLLAEMVAQNNTGYVKNWGVPYLTFNYLMVDYARSQFQLAPAIRTDFSSQGGGYELSAVCDPVTTVTSTPVSSSPVPPVTITSSTSKSSSPKSGNNTGAIVGGVVGGVLGLALILGGLALLFYRSRKQNKTASVTPREQMAQPERVSQYTAYTGTTPRGAYEVDSTTKSNPEVENWINSAGSDAVRGMRDKIDPSTMLTLPQMPSATFNSPPHPLEMPSEHY</sequence>
<evidence type="ECO:0000256" key="4">
    <source>
        <dbReference type="ARBA" id="ARBA00023136"/>
    </source>
</evidence>
<feature type="region of interest" description="Disordered" evidence="5">
    <location>
        <begin position="379"/>
        <end position="406"/>
    </location>
</feature>
<feature type="compositionally biased region" description="Polar residues" evidence="5">
    <location>
        <begin position="508"/>
        <end position="522"/>
    </location>
</feature>
<evidence type="ECO:0000256" key="6">
    <source>
        <dbReference type="SAM" id="Phobius"/>
    </source>
</evidence>
<gene>
    <name evidence="8" type="ORF">EDD36DRAFT_422251</name>
</gene>
<dbReference type="PANTHER" id="PTHR15549">
    <property type="entry name" value="PAIRED IMMUNOGLOBULIN-LIKE TYPE 2 RECEPTOR"/>
    <property type="match status" value="1"/>
</dbReference>
<dbReference type="Gene3D" id="2.40.70.10">
    <property type="entry name" value="Acid Proteases"/>
    <property type="match status" value="1"/>
</dbReference>
<dbReference type="InterPro" id="IPR051694">
    <property type="entry name" value="Immunoregulatory_rcpt-like"/>
</dbReference>
<dbReference type="GO" id="GO:0071944">
    <property type="term" value="C:cell periphery"/>
    <property type="evidence" value="ECO:0007669"/>
    <property type="project" value="UniProtKB-ARBA"/>
</dbReference>
<keyword evidence="9" id="KW-1185">Reference proteome</keyword>
<evidence type="ECO:0000313" key="8">
    <source>
        <dbReference type="EMBL" id="KAI1609291.1"/>
    </source>
</evidence>
<reference evidence="8" key="1">
    <citation type="journal article" date="2022" name="bioRxiv">
        <title>Deciphering the potential niche of two novel black yeast fungi from a biological soil crust based on their genomes, phenotypes, and melanin regulation.</title>
        <authorList>
            <consortium name="DOE Joint Genome Institute"/>
            <person name="Carr E.C."/>
            <person name="Barton Q."/>
            <person name="Grambo S."/>
            <person name="Sullivan M."/>
            <person name="Renfro C.M."/>
            <person name="Kuo A."/>
            <person name="Pangilinan J."/>
            <person name="Lipzen A."/>
            <person name="Keymanesh K."/>
            <person name="Savage E."/>
            <person name="Barry K."/>
            <person name="Grigoriev I.V."/>
            <person name="Riekhof W.R."/>
            <person name="Harris S.S."/>
        </authorList>
    </citation>
    <scope>NUCLEOTIDE SEQUENCE</scope>
    <source>
        <strain evidence="8">JF 03-4F</strain>
    </source>
</reference>
<feature type="transmembrane region" description="Helical" evidence="6">
    <location>
        <begin position="411"/>
        <end position="435"/>
    </location>
</feature>
<evidence type="ECO:0000259" key="7">
    <source>
        <dbReference type="PROSITE" id="PS51767"/>
    </source>
</evidence>
<dbReference type="SUPFAM" id="SSF50630">
    <property type="entry name" value="Acid proteases"/>
    <property type="match status" value="1"/>
</dbReference>
<feature type="domain" description="Peptidase A1" evidence="7">
    <location>
        <begin position="28"/>
        <end position="352"/>
    </location>
</feature>
<organism evidence="8 9">
    <name type="scientific">Exophiala viscosa</name>
    <dbReference type="NCBI Taxonomy" id="2486360"/>
    <lineage>
        <taxon>Eukaryota</taxon>
        <taxon>Fungi</taxon>
        <taxon>Dikarya</taxon>
        <taxon>Ascomycota</taxon>
        <taxon>Pezizomycotina</taxon>
        <taxon>Eurotiomycetes</taxon>
        <taxon>Chaetothyriomycetidae</taxon>
        <taxon>Chaetothyriales</taxon>
        <taxon>Herpotrichiellaceae</taxon>
        <taxon>Exophiala</taxon>
    </lineage>
</organism>
<dbReference type="EMBL" id="MU404360">
    <property type="protein sequence ID" value="KAI1609291.1"/>
    <property type="molecule type" value="Genomic_DNA"/>
</dbReference>
<comment type="caution">
    <text evidence="8">The sequence shown here is derived from an EMBL/GenBank/DDBJ whole genome shotgun (WGS) entry which is preliminary data.</text>
</comment>
<evidence type="ECO:0000313" key="9">
    <source>
        <dbReference type="Proteomes" id="UP001203852"/>
    </source>
</evidence>
<keyword evidence="4 6" id="KW-0472">Membrane</keyword>